<accession>A0A9W9KRQ3</accession>
<dbReference type="EMBL" id="JAPQKH010000001">
    <property type="protein sequence ID" value="KAJ5115893.1"/>
    <property type="molecule type" value="Genomic_DNA"/>
</dbReference>
<sequence length="446" mass="48585">MATRASARQAAHKAKEAISSFAEGSAGSSTERSGQDGSSIKRKASAKNQQEPNKQREIDQRDTKPADSAGSSRAPVTETKPDVEQRSPGGILGTNAPVDQSFAPAHQLGSVPKPASRPNELPEVKPEPTHPVMGSIPGTQLPVDQSLKLAQGMEAGVHRSEERASSISSNILEKGIIYFFFRPRVNIDDPQSIGDVARSFFVLRPTPLGAELNGGQGPMDKDAQCRLLILPKKKFPTSPKERDMAFVEKAGQSVTDLQEKFIASSTYQTATRGERTTEDARPYAEGVYAIVSAQRSSHLAYELTIPAELGEIQQNFGLHHRGNWIVQSKNPKFPGPPLGQLPQEPQYPGHVLEKFGDLRWVPLQPEFIEYPNAQILMIGQGTDTLGKAATAEGDKKPGEAEPGQELNRLADENEERIHSLQGNETVFQDLGLDAKKYRSLPTTWSS</sequence>
<name>A0A9W9KRQ3_9EURO</name>
<comment type="caution">
    <text evidence="2">The sequence shown here is derived from an EMBL/GenBank/DDBJ whole genome shotgun (WGS) entry which is preliminary data.</text>
</comment>
<gene>
    <name evidence="2" type="ORF">N7456_000241</name>
</gene>
<dbReference type="PANTHER" id="PTHR34776">
    <property type="entry name" value="F17F16.3 PROTEIN"/>
    <property type="match status" value="1"/>
</dbReference>
<reference evidence="2" key="2">
    <citation type="journal article" date="2023" name="IMA Fungus">
        <title>Comparative genomic study of the Penicillium genus elucidates a diverse pangenome and 15 lateral gene transfer events.</title>
        <authorList>
            <person name="Petersen C."/>
            <person name="Sorensen T."/>
            <person name="Nielsen M.R."/>
            <person name="Sondergaard T.E."/>
            <person name="Sorensen J.L."/>
            <person name="Fitzpatrick D.A."/>
            <person name="Frisvad J.C."/>
            <person name="Nielsen K.L."/>
        </authorList>
    </citation>
    <scope>NUCLEOTIDE SEQUENCE</scope>
    <source>
        <strain evidence="2">IBT 30069</strain>
    </source>
</reference>
<keyword evidence="3" id="KW-1185">Reference proteome</keyword>
<evidence type="ECO:0000313" key="3">
    <source>
        <dbReference type="Proteomes" id="UP001149165"/>
    </source>
</evidence>
<organism evidence="2 3">
    <name type="scientific">Penicillium angulare</name>
    <dbReference type="NCBI Taxonomy" id="116970"/>
    <lineage>
        <taxon>Eukaryota</taxon>
        <taxon>Fungi</taxon>
        <taxon>Dikarya</taxon>
        <taxon>Ascomycota</taxon>
        <taxon>Pezizomycotina</taxon>
        <taxon>Eurotiomycetes</taxon>
        <taxon>Eurotiomycetidae</taxon>
        <taxon>Eurotiales</taxon>
        <taxon>Aspergillaceae</taxon>
        <taxon>Penicillium</taxon>
    </lineage>
</organism>
<protein>
    <submittedName>
        <fullName evidence="2">Uncharacterized protein</fullName>
    </submittedName>
</protein>
<dbReference type="OrthoDB" id="1028014at2759"/>
<evidence type="ECO:0000256" key="1">
    <source>
        <dbReference type="SAM" id="MobiDB-lite"/>
    </source>
</evidence>
<feature type="compositionally biased region" description="Polar residues" evidence="1">
    <location>
        <begin position="26"/>
        <end position="38"/>
    </location>
</feature>
<evidence type="ECO:0000313" key="2">
    <source>
        <dbReference type="EMBL" id="KAJ5115893.1"/>
    </source>
</evidence>
<proteinExistence type="predicted"/>
<feature type="compositionally biased region" description="Basic and acidic residues" evidence="1">
    <location>
        <begin position="53"/>
        <end position="65"/>
    </location>
</feature>
<dbReference type="AlphaFoldDB" id="A0A9W9KRQ3"/>
<dbReference type="PANTHER" id="PTHR34776:SF1">
    <property type="entry name" value="F17F16.3 PROTEIN"/>
    <property type="match status" value="1"/>
</dbReference>
<dbReference type="Proteomes" id="UP001149165">
    <property type="component" value="Unassembled WGS sequence"/>
</dbReference>
<reference evidence="2" key="1">
    <citation type="submission" date="2022-11" db="EMBL/GenBank/DDBJ databases">
        <authorList>
            <person name="Petersen C."/>
        </authorList>
    </citation>
    <scope>NUCLEOTIDE SEQUENCE</scope>
    <source>
        <strain evidence="2">IBT 30069</strain>
    </source>
</reference>
<feature type="region of interest" description="Disordered" evidence="1">
    <location>
        <begin position="1"/>
        <end position="131"/>
    </location>
</feature>